<dbReference type="OrthoDB" id="10541369at2759"/>
<proteinExistence type="predicted"/>
<dbReference type="InParanoid" id="A2G796"/>
<evidence type="ECO:0000313" key="3">
    <source>
        <dbReference type="Proteomes" id="UP000001542"/>
    </source>
</evidence>
<dbReference type="SMR" id="A2G796"/>
<evidence type="ECO:0000313" key="2">
    <source>
        <dbReference type="EMBL" id="EAX86967.1"/>
    </source>
</evidence>
<protein>
    <submittedName>
        <fullName evidence="2">Uncharacterized protein</fullName>
    </submittedName>
</protein>
<dbReference type="VEuPathDB" id="TrichDB:TVAGG3_0510450"/>
<accession>A2G796</accession>
<gene>
    <name evidence="2" type="ORF">TVAG_471110</name>
</gene>
<keyword evidence="1" id="KW-0175">Coiled coil</keyword>
<keyword evidence="3" id="KW-1185">Reference proteome</keyword>
<reference evidence="2" key="2">
    <citation type="journal article" date="2007" name="Science">
        <title>Draft genome sequence of the sexually transmitted pathogen Trichomonas vaginalis.</title>
        <authorList>
            <person name="Carlton J.M."/>
            <person name="Hirt R.P."/>
            <person name="Silva J.C."/>
            <person name="Delcher A.L."/>
            <person name="Schatz M."/>
            <person name="Zhao Q."/>
            <person name="Wortman J.R."/>
            <person name="Bidwell S.L."/>
            <person name="Alsmark U.C.M."/>
            <person name="Besteiro S."/>
            <person name="Sicheritz-Ponten T."/>
            <person name="Noel C.J."/>
            <person name="Dacks J.B."/>
            <person name="Foster P.G."/>
            <person name="Simillion C."/>
            <person name="Van de Peer Y."/>
            <person name="Miranda-Saavedra D."/>
            <person name="Barton G.J."/>
            <person name="Westrop G.D."/>
            <person name="Mueller S."/>
            <person name="Dessi D."/>
            <person name="Fiori P.L."/>
            <person name="Ren Q."/>
            <person name="Paulsen I."/>
            <person name="Zhang H."/>
            <person name="Bastida-Corcuera F.D."/>
            <person name="Simoes-Barbosa A."/>
            <person name="Brown M.T."/>
            <person name="Hayes R.D."/>
            <person name="Mukherjee M."/>
            <person name="Okumura C.Y."/>
            <person name="Schneider R."/>
            <person name="Smith A.J."/>
            <person name="Vanacova S."/>
            <person name="Villalvazo M."/>
            <person name="Haas B.J."/>
            <person name="Pertea M."/>
            <person name="Feldblyum T.V."/>
            <person name="Utterback T.R."/>
            <person name="Shu C.L."/>
            <person name="Osoegawa K."/>
            <person name="de Jong P.J."/>
            <person name="Hrdy I."/>
            <person name="Horvathova L."/>
            <person name="Zubacova Z."/>
            <person name="Dolezal P."/>
            <person name="Malik S.B."/>
            <person name="Logsdon J.M. Jr."/>
            <person name="Henze K."/>
            <person name="Gupta A."/>
            <person name="Wang C.C."/>
            <person name="Dunne R.L."/>
            <person name="Upcroft J.A."/>
            <person name="Upcroft P."/>
            <person name="White O."/>
            <person name="Salzberg S.L."/>
            <person name="Tang P."/>
            <person name="Chiu C.-H."/>
            <person name="Lee Y.-S."/>
            <person name="Embley T.M."/>
            <person name="Coombs G.H."/>
            <person name="Mottram J.C."/>
            <person name="Tachezy J."/>
            <person name="Fraser-Liggett C.M."/>
            <person name="Johnson P.J."/>
        </authorList>
    </citation>
    <scope>NUCLEOTIDE SEQUENCE [LARGE SCALE GENOMIC DNA]</scope>
    <source>
        <strain evidence="2">G3</strain>
    </source>
</reference>
<dbReference type="KEGG" id="tva:4744620"/>
<sequence>MEQELEQLLLHCRDTPEKERDFSPLYKFFTKVIQKDQRIKITDRISPLISLLSTADGGLLWPIAKDVLDGYKPYMIVPPLYVKDGSYSPRKPKRLILANNTLVIPKSLSSPISPRSTRTKTFVKPLTDRDILPKLVFSPEKTLFHCKPKASTPRGPSSLSYTISRKTNEMSTPFENTRTLSLHGIVKIAPDRTGEFIPLNKFLNFKERTYMTQQIPFFQNWARNKAFVKWYYAFRMRRYHHTLDKLLAIPPFESKTFTEVYIHLRQTIDTVFKTCHLISKELPSDNFTALTQNSTQSLEDMRRQIETLNETLKNKLEHFFEQIRGIAFLLRSDYEVLKKIGALPKSLIQYSLEKETSSPSITGIRNRNKILLQERTLSHLRKEYIPRFFNMVRLFLRDFNGKQVNTTLNELYNRFTEPGSNHMITLSLDREIGIKMEPSAAEFIEWFENVDMKIWSIFLTYQLELSSEATNLIFEDQPIPEIRIEKEFLMTEEISSKREKCLQIIKEAFESFEKRLIVPRKFFLQTIERIDEVKGNFVYTTIDEFTKLMKEFKECSEKIDQLTRLFTCGALYTDMKLAKMQLKQMLQVAMEYAKGVGINKANEIYELILENRQKIINEEQNQKVSLLPPDPKFKKEIFTQIQSLATEFMIIVQILAANYGDGLISLMEKNELVKEIFGQAQNALKKKKVKRRVPRKQKEEATEEK</sequence>
<reference evidence="2" key="1">
    <citation type="submission" date="2006-10" db="EMBL/GenBank/DDBJ databases">
        <authorList>
            <person name="Amadeo P."/>
            <person name="Zhao Q."/>
            <person name="Wortman J."/>
            <person name="Fraser-Liggett C."/>
            <person name="Carlton J."/>
        </authorList>
    </citation>
    <scope>NUCLEOTIDE SEQUENCE</scope>
    <source>
        <strain evidence="2">G3</strain>
    </source>
</reference>
<dbReference type="AlphaFoldDB" id="A2G796"/>
<dbReference type="VEuPathDB" id="TrichDB:TVAG_471110"/>
<dbReference type="RefSeq" id="XP_001299897.1">
    <property type="nucleotide sequence ID" value="XM_001299896.1"/>
</dbReference>
<feature type="coiled-coil region" evidence="1">
    <location>
        <begin position="291"/>
        <end position="318"/>
    </location>
</feature>
<dbReference type="Proteomes" id="UP000001542">
    <property type="component" value="Unassembled WGS sequence"/>
</dbReference>
<name>A2G796_TRIV3</name>
<organism evidence="2 3">
    <name type="scientific">Trichomonas vaginalis (strain ATCC PRA-98 / G3)</name>
    <dbReference type="NCBI Taxonomy" id="412133"/>
    <lineage>
        <taxon>Eukaryota</taxon>
        <taxon>Metamonada</taxon>
        <taxon>Parabasalia</taxon>
        <taxon>Trichomonadida</taxon>
        <taxon>Trichomonadidae</taxon>
        <taxon>Trichomonas</taxon>
    </lineage>
</organism>
<evidence type="ECO:0000256" key="1">
    <source>
        <dbReference type="SAM" id="Coils"/>
    </source>
</evidence>
<dbReference type="EMBL" id="DS114537">
    <property type="protein sequence ID" value="EAX86967.1"/>
    <property type="molecule type" value="Genomic_DNA"/>
</dbReference>